<accession>A0A931A5G0</accession>
<gene>
    <name evidence="5" type="ORF">ITP53_04935</name>
</gene>
<comment type="caution">
    <text evidence="5">The sequence shown here is derived from an EMBL/GenBank/DDBJ whole genome shotgun (WGS) entry which is preliminary data.</text>
</comment>
<dbReference type="InterPro" id="IPR053850">
    <property type="entry name" value="Glyco_hydro_123_N_2"/>
</dbReference>
<dbReference type="RefSeq" id="WP_195894075.1">
    <property type="nucleotide sequence ID" value="NZ_JADOGI010000009.1"/>
</dbReference>
<keyword evidence="2" id="KW-0472">Membrane</keyword>
<evidence type="ECO:0000256" key="1">
    <source>
        <dbReference type="SAM" id="MobiDB-lite"/>
    </source>
</evidence>
<dbReference type="AlphaFoldDB" id="A0A931A5G0"/>
<feature type="compositionally biased region" description="Basic and acidic residues" evidence="1">
    <location>
        <begin position="1"/>
        <end position="16"/>
    </location>
</feature>
<evidence type="ECO:0000313" key="5">
    <source>
        <dbReference type="EMBL" id="MBF8185094.1"/>
    </source>
</evidence>
<organism evidence="5 6">
    <name type="scientific">Nonomuraea cypriaca</name>
    <dbReference type="NCBI Taxonomy" id="1187855"/>
    <lineage>
        <taxon>Bacteria</taxon>
        <taxon>Bacillati</taxon>
        <taxon>Actinomycetota</taxon>
        <taxon>Actinomycetes</taxon>
        <taxon>Streptosporangiales</taxon>
        <taxon>Streptosporangiaceae</taxon>
        <taxon>Nonomuraea</taxon>
    </lineage>
</organism>
<feature type="domain" description="Glycoside hydrolase 123 N-terminal" evidence="4">
    <location>
        <begin position="153"/>
        <end position="264"/>
    </location>
</feature>
<dbReference type="EMBL" id="JADOGI010000009">
    <property type="protein sequence ID" value="MBF8185094.1"/>
    <property type="molecule type" value="Genomic_DNA"/>
</dbReference>
<dbReference type="Proteomes" id="UP000605361">
    <property type="component" value="Unassembled WGS sequence"/>
</dbReference>
<proteinExistence type="predicted"/>
<name>A0A931A5G0_9ACTN</name>
<evidence type="ECO:0000256" key="2">
    <source>
        <dbReference type="SAM" id="Phobius"/>
    </source>
</evidence>
<sequence>MGDVERRVRRDGENHVPRPASATPRQWLGRRTSMEFSARYCREAVAIEHSPLAGLSALFNTDRHPSDASNIAQGVDHVPAPSNIPHLPTRVVRSRRFTVGLTVIALLIGSAVTPASANARPLADTLRTWVPTGDFASSSFDRVPQAAPDPVPAGDRRLSLSVVRGGHASAQLAVTSAQDLEKLRVQVDPLKPTGEGGAISKKIQVRYPQYIPNSPNAPGGVIADPLRGVDTVDVPAGMVQPVWFTFDVPETARPGTYHSRIVVRAQHARAVTYDLTVKVADVTLPPPAQRNFYLNVWFQPDTIADQLHLPLWSDAHFAALRPYLADLAEHGQRVVNTAAVTDPWPLERPDGSWHSQTYIPWHSLISWSYNGEDWSFDFRNWDRFVAESLASGIGPQISVFGLLGFGGPPPHLTYTDTRTNSEVWEWVDLGGQRWTDAWSAFLVTFEEHLRTKGWLHQTHLAFDERPTNEMQVAFDLVQKYAPDLAANRFAIAGGESSDPLANELSLNEGSRSSWPQELIDKRKAEGKKTTFYTWNQPIHPNTLTQSPPVGARLLPWISAQRNLDGYLRWSYNSWPQDPYTNPTFMGVTFPNFGKYRPGDEYLVYPGPNGPVSSIRWELFRDGQEDFALLDQLAQLGGADNPVRLQALQDVDTSRTLPTADTYKNLLDSRAAVIHEIERLTSR</sequence>
<dbReference type="Pfam" id="PF13320">
    <property type="entry name" value="GH123_cat"/>
    <property type="match status" value="1"/>
</dbReference>
<keyword evidence="2" id="KW-1133">Transmembrane helix</keyword>
<keyword evidence="2" id="KW-0812">Transmembrane</keyword>
<feature type="region of interest" description="Disordered" evidence="1">
    <location>
        <begin position="1"/>
        <end position="24"/>
    </location>
</feature>
<dbReference type="InterPro" id="IPR025150">
    <property type="entry name" value="GH123_cat"/>
</dbReference>
<evidence type="ECO:0000313" key="6">
    <source>
        <dbReference type="Proteomes" id="UP000605361"/>
    </source>
</evidence>
<feature type="transmembrane region" description="Helical" evidence="2">
    <location>
        <begin position="97"/>
        <end position="117"/>
    </location>
</feature>
<evidence type="ECO:0000259" key="3">
    <source>
        <dbReference type="Pfam" id="PF13320"/>
    </source>
</evidence>
<dbReference type="Pfam" id="PF22680">
    <property type="entry name" value="Glyco_hydro_123_N_2"/>
    <property type="match status" value="1"/>
</dbReference>
<feature type="domain" description="Glycoside hydrolase 123 catalytic" evidence="3">
    <location>
        <begin position="297"/>
        <end position="630"/>
    </location>
</feature>
<evidence type="ECO:0000259" key="4">
    <source>
        <dbReference type="Pfam" id="PF22680"/>
    </source>
</evidence>
<protein>
    <submittedName>
        <fullName evidence="5">DUF4091 domain-containing protein</fullName>
    </submittedName>
</protein>
<reference evidence="5" key="1">
    <citation type="submission" date="2020-11" db="EMBL/GenBank/DDBJ databases">
        <title>Whole-genome analyses of Nonomuraea sp. K274.</title>
        <authorList>
            <person name="Veyisoglu A."/>
        </authorList>
    </citation>
    <scope>NUCLEOTIDE SEQUENCE</scope>
    <source>
        <strain evidence="5">K274</strain>
    </source>
</reference>
<keyword evidence="6" id="KW-1185">Reference proteome</keyword>